<dbReference type="EC" id="5.1.99.6" evidence="19"/>
<dbReference type="InterPro" id="IPR036652">
    <property type="entry name" value="YjeF_N_dom_sf"/>
</dbReference>
<evidence type="ECO:0000256" key="15">
    <source>
        <dbReference type="ARBA" id="ARBA00048238"/>
    </source>
</evidence>
<dbReference type="RefSeq" id="WP_008733396.1">
    <property type="nucleotide sequence ID" value="NZ_CP004387.1"/>
</dbReference>
<keyword evidence="22" id="KW-0808">Transferase</keyword>
<feature type="binding site" evidence="17">
    <location>
        <begin position="409"/>
        <end position="413"/>
    </location>
    <ligand>
        <name>AMP</name>
        <dbReference type="ChEBI" id="CHEBI:456215"/>
    </ligand>
</feature>
<dbReference type="PROSITE" id="PS01050">
    <property type="entry name" value="YJEF_C_2"/>
    <property type="match status" value="1"/>
</dbReference>
<evidence type="ECO:0000256" key="14">
    <source>
        <dbReference type="ARBA" id="ARBA00025153"/>
    </source>
</evidence>
<evidence type="ECO:0000256" key="12">
    <source>
        <dbReference type="ARBA" id="ARBA00023239"/>
    </source>
</evidence>
<comment type="function">
    <text evidence="18">Catalyzes the epimerization of the S- and R-forms of NAD(P)HX, a damaged form of NAD(P)H that is a result of enzymatic or heat-dependent hydration. This is a prerequisite for the S-specific NAD(P)H-hydrate dehydratase to allow the repair of both epimers of NAD(P)HX.</text>
</comment>
<name>A0A0B4XSX9_9GAMM</name>
<comment type="catalytic activity">
    <reaction evidence="15 17 19">
        <text>(6S)-NADHX + ADP = AMP + phosphate + NADH + H(+)</text>
        <dbReference type="Rhea" id="RHEA:32223"/>
        <dbReference type="ChEBI" id="CHEBI:15378"/>
        <dbReference type="ChEBI" id="CHEBI:43474"/>
        <dbReference type="ChEBI" id="CHEBI:57945"/>
        <dbReference type="ChEBI" id="CHEBI:64074"/>
        <dbReference type="ChEBI" id="CHEBI:456215"/>
        <dbReference type="ChEBI" id="CHEBI:456216"/>
        <dbReference type="EC" id="4.2.1.136"/>
    </reaction>
</comment>
<keyword evidence="22" id="KW-0418">Kinase</keyword>
<dbReference type="PANTHER" id="PTHR12592">
    <property type="entry name" value="ATP-DEPENDENT (S)-NAD(P)H-HYDRATE DEHYDRATASE FAMILY MEMBER"/>
    <property type="match status" value="1"/>
</dbReference>
<keyword evidence="13" id="KW-0511">Multifunctional enzyme</keyword>
<dbReference type="GO" id="GO:0052856">
    <property type="term" value="F:NAD(P)HX epimerase activity"/>
    <property type="evidence" value="ECO:0007669"/>
    <property type="project" value="UniProtKB-UniRule"/>
</dbReference>
<dbReference type="GO" id="GO:0016301">
    <property type="term" value="F:kinase activity"/>
    <property type="evidence" value="ECO:0007669"/>
    <property type="project" value="UniProtKB-KW"/>
</dbReference>
<evidence type="ECO:0000256" key="7">
    <source>
        <dbReference type="ARBA" id="ARBA00022840"/>
    </source>
</evidence>
<evidence type="ECO:0000256" key="18">
    <source>
        <dbReference type="HAMAP-Rule" id="MF_01966"/>
    </source>
</evidence>
<evidence type="ECO:0000259" key="20">
    <source>
        <dbReference type="PROSITE" id="PS51383"/>
    </source>
</evidence>
<comment type="catalytic activity">
    <reaction evidence="16 17 19">
        <text>(6S)-NADPHX + ADP = AMP + phosphate + NADPH + H(+)</text>
        <dbReference type="Rhea" id="RHEA:32235"/>
        <dbReference type="ChEBI" id="CHEBI:15378"/>
        <dbReference type="ChEBI" id="CHEBI:43474"/>
        <dbReference type="ChEBI" id="CHEBI:57783"/>
        <dbReference type="ChEBI" id="CHEBI:64076"/>
        <dbReference type="ChEBI" id="CHEBI:456215"/>
        <dbReference type="ChEBI" id="CHEBI:456216"/>
        <dbReference type="EC" id="4.2.1.136"/>
    </reaction>
</comment>
<dbReference type="OrthoDB" id="9806925at2"/>
<comment type="cofactor">
    <cofactor evidence="18 19">
        <name>K(+)</name>
        <dbReference type="ChEBI" id="CHEBI:29103"/>
    </cofactor>
    <text evidence="18 19">Binds 1 potassium ion per subunit.</text>
</comment>
<keyword evidence="5 18" id="KW-0479">Metal-binding</keyword>
<dbReference type="HAMAP" id="MF_01966">
    <property type="entry name" value="NADHX_epimerase"/>
    <property type="match status" value="1"/>
</dbReference>
<dbReference type="GO" id="GO:0052855">
    <property type="term" value="F:ADP-dependent NAD(P)H-hydrate dehydratase activity"/>
    <property type="evidence" value="ECO:0007669"/>
    <property type="project" value="UniProtKB-UniRule"/>
</dbReference>
<sequence length="497" mass="50874">MPTLELPTSLYSTDGSRAIDRLALAQDDLPEGALMERAGAAALAVLRQQFPAARRLLVCCGGGNNGGDGYVVARLAAEAGLAPVLLPVVPETALRGEAALMAAQTERVPRITLADLPAALNNTDLVVDALLGTGLASRVRADMATVIGSLNAGHRPVLSLDIPSGLNADTGAVMGLAVRASATITFICVKQGLLTGEGRDHCGQLWFDDLDVLPGDYTAVPVSCHRPSPALLSDWLPRRQRGGHKGRYGHVLVIGGDHGYGGAVIMAAQAAGRSGAGLVSVATRPEHCAPLLTRQPEMMVRGVEDTADLAPLLARASVVVIGPGLGQEKWGRTLLRAALDSALPLVVDADALNLLCDAVDFTPRANWVLTPHPGEAARLLDTDTASVQRDRFAALAALQAETGGTVLLKGVGTLIGSDGQGPALISYGNPGMGTGGMGDVLSGMIGGLLAQGLPPAAAATCGALAHALAGDRVAVAQGERGMLATDLLSHLPRILNP</sequence>
<dbReference type="SUPFAM" id="SSF53613">
    <property type="entry name" value="Ribokinase-like"/>
    <property type="match status" value="1"/>
</dbReference>
<accession>A0A0B4XSX9</accession>
<dbReference type="GO" id="GO:0046872">
    <property type="term" value="F:metal ion binding"/>
    <property type="evidence" value="ECO:0007669"/>
    <property type="project" value="UniProtKB-UniRule"/>
</dbReference>
<dbReference type="Pfam" id="PF01256">
    <property type="entry name" value="Carb_kinase"/>
    <property type="match status" value="1"/>
</dbReference>
<evidence type="ECO:0000256" key="4">
    <source>
        <dbReference type="ARBA" id="ARBA00009524"/>
    </source>
</evidence>
<evidence type="ECO:0000256" key="19">
    <source>
        <dbReference type="PIRNR" id="PIRNR017184"/>
    </source>
</evidence>
<comment type="similarity">
    <text evidence="17">Belongs to the NnrD/CARKD family.</text>
</comment>
<feature type="domain" description="YjeF C-terminal" evidence="20">
    <location>
        <begin position="228"/>
        <end position="497"/>
    </location>
</feature>
<feature type="binding site" evidence="18">
    <location>
        <position position="164"/>
    </location>
    <ligand>
        <name>K(+)</name>
        <dbReference type="ChEBI" id="CHEBI:29103"/>
    </ligand>
</feature>
<dbReference type="InterPro" id="IPR004443">
    <property type="entry name" value="YjeF_N_dom"/>
</dbReference>
<comment type="similarity">
    <text evidence="4 19">In the C-terminal section; belongs to the NnrD/CARKD family.</text>
</comment>
<dbReference type="HOGENOM" id="CLU_024853_4_3_6"/>
<dbReference type="EMBL" id="CP004387">
    <property type="protein sequence ID" value="AJD49568.1"/>
    <property type="molecule type" value="Genomic_DNA"/>
</dbReference>
<comment type="catalytic activity">
    <reaction evidence="1 18 19">
        <text>(6R)-NADHX = (6S)-NADHX</text>
        <dbReference type="Rhea" id="RHEA:32215"/>
        <dbReference type="ChEBI" id="CHEBI:64074"/>
        <dbReference type="ChEBI" id="CHEBI:64075"/>
        <dbReference type="EC" id="5.1.99.6"/>
    </reaction>
</comment>
<dbReference type="PIRSF" id="PIRSF017184">
    <property type="entry name" value="Nnr"/>
    <property type="match status" value="1"/>
</dbReference>
<dbReference type="NCBIfam" id="TIGR00196">
    <property type="entry name" value="yjeF_cterm"/>
    <property type="match status" value="1"/>
</dbReference>
<evidence type="ECO:0000256" key="1">
    <source>
        <dbReference type="ARBA" id="ARBA00000013"/>
    </source>
</evidence>
<comment type="similarity">
    <text evidence="3 19">In the N-terminal section; belongs to the NnrE/AIBP family.</text>
</comment>
<dbReference type="PROSITE" id="PS51383">
    <property type="entry name" value="YJEF_C_3"/>
    <property type="match status" value="1"/>
</dbReference>
<evidence type="ECO:0000256" key="2">
    <source>
        <dbReference type="ARBA" id="ARBA00000909"/>
    </source>
</evidence>
<gene>
    <name evidence="18" type="primary">nnrE</name>
    <name evidence="17" type="synonym">nnrD</name>
    <name evidence="22" type="ORF">S7S_15780</name>
</gene>
<evidence type="ECO:0000313" key="23">
    <source>
        <dbReference type="Proteomes" id="UP000006764"/>
    </source>
</evidence>
<dbReference type="KEGG" id="apac:S7S_15780"/>
<evidence type="ECO:0000256" key="9">
    <source>
        <dbReference type="ARBA" id="ARBA00022958"/>
    </source>
</evidence>
<feature type="domain" description="YjeF N-terminal" evidence="21">
    <location>
        <begin position="16"/>
        <end position="218"/>
    </location>
</feature>
<dbReference type="STRING" id="391936.S7S_15780"/>
<evidence type="ECO:0000256" key="17">
    <source>
        <dbReference type="HAMAP-Rule" id="MF_01965"/>
    </source>
</evidence>
<comment type="cofactor">
    <cofactor evidence="17">
        <name>Mg(2+)</name>
        <dbReference type="ChEBI" id="CHEBI:18420"/>
    </cofactor>
</comment>
<keyword evidence="8 17" id="KW-0521">NADP</keyword>
<protein>
    <recommendedName>
        <fullName evidence="19">Bifunctional NAD(P)H-hydrate repair enzyme</fullName>
    </recommendedName>
    <alternativeName>
        <fullName evidence="19">Nicotinamide nucleotide repair protein</fullName>
    </alternativeName>
    <domain>
        <recommendedName>
            <fullName evidence="19">ADP-dependent (S)-NAD(P)H-hydrate dehydratase</fullName>
            <ecNumber evidence="19">4.2.1.136</ecNumber>
        </recommendedName>
        <alternativeName>
            <fullName evidence="19">ADP-dependent NAD(P)HX dehydratase</fullName>
        </alternativeName>
    </domain>
    <domain>
        <recommendedName>
            <fullName evidence="19">NAD(P)H-hydrate epimerase</fullName>
            <ecNumber evidence="19">5.1.99.6</ecNumber>
        </recommendedName>
    </domain>
</protein>
<comment type="caution">
    <text evidence="18">Lacks conserved residue(s) required for the propagation of feature annotation.</text>
</comment>
<dbReference type="InterPro" id="IPR017953">
    <property type="entry name" value="Carbohydrate_kinase_pred_CS"/>
</dbReference>
<dbReference type="GO" id="GO:0110051">
    <property type="term" value="P:metabolite repair"/>
    <property type="evidence" value="ECO:0007669"/>
    <property type="project" value="TreeGrafter"/>
</dbReference>
<dbReference type="InterPro" id="IPR029056">
    <property type="entry name" value="Ribokinase-like"/>
</dbReference>
<evidence type="ECO:0000313" key="22">
    <source>
        <dbReference type="EMBL" id="AJD49568.1"/>
    </source>
</evidence>
<dbReference type="HAMAP" id="MF_01965">
    <property type="entry name" value="NADHX_dehydratase"/>
    <property type="match status" value="1"/>
</dbReference>
<feature type="binding site" evidence="17">
    <location>
        <position position="324"/>
    </location>
    <ligand>
        <name>(6S)-NADPHX</name>
        <dbReference type="ChEBI" id="CHEBI:64076"/>
    </ligand>
</feature>
<evidence type="ECO:0000256" key="10">
    <source>
        <dbReference type="ARBA" id="ARBA00023027"/>
    </source>
</evidence>
<evidence type="ECO:0000256" key="5">
    <source>
        <dbReference type="ARBA" id="ARBA00022723"/>
    </source>
</evidence>
<comment type="function">
    <text evidence="17">Catalyzes the dehydration of the S-form of NAD(P)HX at the expense of ADP, which is converted to AMP. Together with NAD(P)HX epimerase, which catalyzes the epimerization of the S- and R-forms, the enzyme allows the repair of both epimers of NAD(P)HX, a damaged form of NAD(P)H that is a result of enzymatic or heat-dependent hydration.</text>
</comment>
<evidence type="ECO:0000256" key="16">
    <source>
        <dbReference type="ARBA" id="ARBA00049209"/>
    </source>
</evidence>
<comment type="catalytic activity">
    <reaction evidence="2 18 19">
        <text>(6R)-NADPHX = (6S)-NADPHX</text>
        <dbReference type="Rhea" id="RHEA:32227"/>
        <dbReference type="ChEBI" id="CHEBI:64076"/>
        <dbReference type="ChEBI" id="CHEBI:64077"/>
        <dbReference type="EC" id="5.1.99.6"/>
    </reaction>
</comment>
<dbReference type="CDD" id="cd01171">
    <property type="entry name" value="YXKO-related"/>
    <property type="match status" value="1"/>
</dbReference>
<keyword evidence="12 17" id="KW-0456">Lyase</keyword>
<proteinExistence type="inferred from homology"/>
<dbReference type="Gene3D" id="3.40.50.10260">
    <property type="entry name" value="YjeF N-terminal domain"/>
    <property type="match status" value="1"/>
</dbReference>
<dbReference type="GO" id="GO:0005524">
    <property type="term" value="F:ATP binding"/>
    <property type="evidence" value="ECO:0007669"/>
    <property type="project" value="UniProtKB-UniRule"/>
</dbReference>
<feature type="binding site" evidence="18">
    <location>
        <position position="161"/>
    </location>
    <ligand>
        <name>(6S)-NADPHX</name>
        <dbReference type="ChEBI" id="CHEBI:64076"/>
    </ligand>
</feature>
<keyword evidence="23" id="KW-1185">Reference proteome</keyword>
<keyword evidence="11 18" id="KW-0413">Isomerase</keyword>
<dbReference type="Proteomes" id="UP000006764">
    <property type="component" value="Chromosome"/>
</dbReference>
<organism evidence="22 23">
    <name type="scientific">Isoalcanivorax pacificus W11-5</name>
    <dbReference type="NCBI Taxonomy" id="391936"/>
    <lineage>
        <taxon>Bacteria</taxon>
        <taxon>Pseudomonadati</taxon>
        <taxon>Pseudomonadota</taxon>
        <taxon>Gammaproteobacteria</taxon>
        <taxon>Oceanospirillales</taxon>
        <taxon>Alcanivoracaceae</taxon>
        <taxon>Isoalcanivorax</taxon>
    </lineage>
</organism>
<keyword evidence="10 17" id="KW-0520">NAD</keyword>
<dbReference type="PROSITE" id="PS01049">
    <property type="entry name" value="YJEF_C_1"/>
    <property type="match status" value="1"/>
</dbReference>
<keyword evidence="9 18" id="KW-0630">Potassium</keyword>
<keyword evidence="6 17" id="KW-0547">Nucleotide-binding</keyword>
<keyword evidence="7 17" id="KW-0067">ATP-binding</keyword>
<dbReference type="Pfam" id="PF03853">
    <property type="entry name" value="YjeF_N"/>
    <property type="match status" value="1"/>
</dbReference>
<dbReference type="InterPro" id="IPR030677">
    <property type="entry name" value="Nnr"/>
</dbReference>
<comment type="similarity">
    <text evidence="18">Belongs to the NnrE/AIBP family.</text>
</comment>
<feature type="binding site" evidence="17">
    <location>
        <position position="263"/>
    </location>
    <ligand>
        <name>(6S)-NADPHX</name>
        <dbReference type="ChEBI" id="CHEBI:64076"/>
    </ligand>
</feature>
<dbReference type="GO" id="GO:0046496">
    <property type="term" value="P:nicotinamide nucleotide metabolic process"/>
    <property type="evidence" value="ECO:0007669"/>
    <property type="project" value="UniProtKB-UniRule"/>
</dbReference>
<evidence type="ECO:0000256" key="6">
    <source>
        <dbReference type="ARBA" id="ARBA00022741"/>
    </source>
</evidence>
<comment type="function">
    <text evidence="14 19">Bifunctional enzyme that catalyzes the epimerization of the S- and R-forms of NAD(P)HX and the dehydration of the S-form of NAD(P)HX at the expense of ADP, which is converted to AMP. This allows the repair of both epimers of NAD(P)HX, a damaged form of NAD(P)H that is a result of enzymatic or heat-dependent hydration.</text>
</comment>
<dbReference type="Gene3D" id="3.40.1190.20">
    <property type="match status" value="1"/>
</dbReference>
<dbReference type="PANTHER" id="PTHR12592:SF0">
    <property type="entry name" value="ATP-DEPENDENT (S)-NAD(P)H-HYDRATE DEHYDRATASE"/>
    <property type="match status" value="1"/>
</dbReference>
<feature type="binding site" evidence="17">
    <location>
        <position position="439"/>
    </location>
    <ligand>
        <name>(6S)-NADPHX</name>
        <dbReference type="ChEBI" id="CHEBI:64076"/>
    </ligand>
</feature>
<comment type="subunit">
    <text evidence="17">Homotetramer.</text>
</comment>
<dbReference type="InterPro" id="IPR000631">
    <property type="entry name" value="CARKD"/>
</dbReference>
<feature type="binding site" evidence="17">
    <location>
        <position position="372"/>
    </location>
    <ligand>
        <name>(6S)-NADPHX</name>
        <dbReference type="ChEBI" id="CHEBI:64076"/>
    </ligand>
</feature>
<feature type="binding site" evidence="18">
    <location>
        <position position="65"/>
    </location>
    <ligand>
        <name>K(+)</name>
        <dbReference type="ChEBI" id="CHEBI:29103"/>
    </ligand>
</feature>
<reference evidence="22 23" key="1">
    <citation type="journal article" date="2012" name="J. Bacteriol.">
        <title>Genome sequence of an alkane-degrading bacterium, Alcanivorax pacificus type strain W11-5, isolated from deep sea sediment.</title>
        <authorList>
            <person name="Lai Q."/>
            <person name="Shao Z."/>
        </authorList>
    </citation>
    <scope>NUCLEOTIDE SEQUENCE [LARGE SCALE GENOMIC DNA]</scope>
    <source>
        <strain evidence="22 23">W11-5</strain>
    </source>
</reference>
<evidence type="ECO:0000259" key="21">
    <source>
        <dbReference type="PROSITE" id="PS51385"/>
    </source>
</evidence>
<evidence type="ECO:0000256" key="3">
    <source>
        <dbReference type="ARBA" id="ARBA00006001"/>
    </source>
</evidence>
<evidence type="ECO:0000256" key="13">
    <source>
        <dbReference type="ARBA" id="ARBA00023268"/>
    </source>
</evidence>
<dbReference type="SUPFAM" id="SSF64153">
    <property type="entry name" value="YjeF N-terminal domain-like"/>
    <property type="match status" value="1"/>
</dbReference>
<evidence type="ECO:0000256" key="11">
    <source>
        <dbReference type="ARBA" id="ARBA00023235"/>
    </source>
</evidence>
<dbReference type="PROSITE" id="PS51385">
    <property type="entry name" value="YJEF_N"/>
    <property type="match status" value="1"/>
</dbReference>
<evidence type="ECO:0000256" key="8">
    <source>
        <dbReference type="ARBA" id="ARBA00022857"/>
    </source>
</evidence>
<dbReference type="NCBIfam" id="TIGR00197">
    <property type="entry name" value="yjeF_nterm"/>
    <property type="match status" value="1"/>
</dbReference>
<feature type="binding site" evidence="17">
    <location>
        <position position="438"/>
    </location>
    <ligand>
        <name>AMP</name>
        <dbReference type="ChEBI" id="CHEBI:456215"/>
    </ligand>
</feature>
<dbReference type="EC" id="4.2.1.136" evidence="19"/>
<feature type="binding site" evidence="18">
    <location>
        <begin position="64"/>
        <end position="68"/>
    </location>
    <ligand>
        <name>(6S)-NADPHX</name>
        <dbReference type="ChEBI" id="CHEBI:64076"/>
    </ligand>
</feature>
<feature type="binding site" evidence="18">
    <location>
        <position position="128"/>
    </location>
    <ligand>
        <name>K(+)</name>
        <dbReference type="ChEBI" id="CHEBI:29103"/>
    </ligand>
</feature>
<dbReference type="AlphaFoldDB" id="A0A0B4XSX9"/>